<dbReference type="InterPro" id="IPR057661">
    <property type="entry name" value="RsdA/BaiN/AoA(So)_Rossmann"/>
</dbReference>
<keyword evidence="3" id="KW-0274">FAD</keyword>
<dbReference type="OrthoDB" id="5288829at2"/>
<evidence type="ECO:0000259" key="5">
    <source>
        <dbReference type="Pfam" id="PF22780"/>
    </source>
</evidence>
<organism evidence="6 7">
    <name type="scientific">Denitromonas halophila</name>
    <dbReference type="NCBI Taxonomy" id="1629404"/>
    <lineage>
        <taxon>Bacteria</taxon>
        <taxon>Pseudomonadati</taxon>
        <taxon>Pseudomonadota</taxon>
        <taxon>Betaproteobacteria</taxon>
        <taxon>Rhodocyclales</taxon>
        <taxon>Zoogloeaceae</taxon>
        <taxon>Denitromonas</taxon>
    </lineage>
</organism>
<dbReference type="PANTHER" id="PTHR42887:SF1">
    <property type="entry name" value="BLR3961 PROTEIN"/>
    <property type="match status" value="1"/>
</dbReference>
<evidence type="ECO:0000256" key="1">
    <source>
        <dbReference type="ARBA" id="ARBA00001974"/>
    </source>
</evidence>
<dbReference type="NCBIfam" id="TIGR00275">
    <property type="entry name" value="aminoacetone oxidase family FAD-binding enzyme"/>
    <property type="match status" value="1"/>
</dbReference>
<dbReference type="RefSeq" id="WP_144308628.1">
    <property type="nucleotide sequence ID" value="NZ_VMNK01000003.1"/>
</dbReference>
<protein>
    <submittedName>
        <fullName evidence="6">TIGR03862 family flavoprotein</fullName>
    </submittedName>
</protein>
<dbReference type="Gene3D" id="2.40.30.10">
    <property type="entry name" value="Translation factors"/>
    <property type="match status" value="1"/>
</dbReference>
<evidence type="ECO:0000256" key="3">
    <source>
        <dbReference type="ARBA" id="ARBA00022827"/>
    </source>
</evidence>
<dbReference type="InterPro" id="IPR055178">
    <property type="entry name" value="RsdA/BaiN/AoA(So)-like_dom"/>
</dbReference>
<dbReference type="PANTHER" id="PTHR42887">
    <property type="entry name" value="OS12G0638800 PROTEIN"/>
    <property type="match status" value="1"/>
</dbReference>
<dbReference type="Gene3D" id="1.10.8.260">
    <property type="entry name" value="HI0933 insert domain-like"/>
    <property type="match status" value="1"/>
</dbReference>
<reference evidence="6 7" key="1">
    <citation type="submission" date="2019-07" db="EMBL/GenBank/DDBJ databases">
        <title>The pathways for chlorine oxyanion respiration interact through the shared metabolite chlorate.</title>
        <authorList>
            <person name="Barnum T.P."/>
            <person name="Cheng Y."/>
            <person name="Hill K.A."/>
            <person name="Lucas L.N."/>
            <person name="Carlson H.K."/>
            <person name="Coates J.D."/>
        </authorList>
    </citation>
    <scope>NUCLEOTIDE SEQUENCE [LARGE SCALE GENOMIC DNA]</scope>
    <source>
        <strain evidence="6 7">SFB-3</strain>
    </source>
</reference>
<dbReference type="InterPro" id="IPR022460">
    <property type="entry name" value="Flavoprotein_PP4765"/>
</dbReference>
<accession>A0A557R1U0</accession>
<keyword evidence="2" id="KW-0285">Flavoprotein</keyword>
<feature type="domain" description="RsdA/BaiN/AoA(So)-like insert" evidence="5">
    <location>
        <begin position="201"/>
        <end position="355"/>
    </location>
</feature>
<dbReference type="InterPro" id="IPR036188">
    <property type="entry name" value="FAD/NAD-bd_sf"/>
</dbReference>
<dbReference type="Pfam" id="PF22780">
    <property type="entry name" value="HI0933_like_1st"/>
    <property type="match status" value="1"/>
</dbReference>
<dbReference type="Pfam" id="PF03486">
    <property type="entry name" value="HI0933_like"/>
    <property type="match status" value="1"/>
</dbReference>
<evidence type="ECO:0000313" key="6">
    <source>
        <dbReference type="EMBL" id="TVO59129.1"/>
    </source>
</evidence>
<name>A0A557R1U0_9RHOO</name>
<dbReference type="SUPFAM" id="SSF51905">
    <property type="entry name" value="FAD/NAD(P)-binding domain"/>
    <property type="match status" value="1"/>
</dbReference>
<keyword evidence="7" id="KW-1185">Reference proteome</keyword>
<dbReference type="EMBL" id="VMNK01000003">
    <property type="protein sequence ID" value="TVO59129.1"/>
    <property type="molecule type" value="Genomic_DNA"/>
</dbReference>
<dbReference type="SUPFAM" id="SSF160996">
    <property type="entry name" value="HI0933 insert domain-like"/>
    <property type="match status" value="1"/>
</dbReference>
<proteinExistence type="predicted"/>
<comment type="caution">
    <text evidence="6">The sequence shown here is derived from an EMBL/GenBank/DDBJ whole genome shotgun (WGS) entry which is preliminary data.</text>
</comment>
<evidence type="ECO:0000313" key="7">
    <source>
        <dbReference type="Proteomes" id="UP000319502"/>
    </source>
</evidence>
<gene>
    <name evidence="6" type="ORF">FHP91_03330</name>
</gene>
<dbReference type="AlphaFoldDB" id="A0A557R1U0"/>
<dbReference type="Proteomes" id="UP000319502">
    <property type="component" value="Unassembled WGS sequence"/>
</dbReference>
<feature type="domain" description="RsdA/BaiN/AoA(So)-like Rossmann fold-like" evidence="4">
    <location>
        <begin position="14"/>
        <end position="407"/>
    </location>
</feature>
<dbReference type="Gene3D" id="3.50.50.60">
    <property type="entry name" value="FAD/NAD(P)-binding domain"/>
    <property type="match status" value="1"/>
</dbReference>
<evidence type="ECO:0000256" key="2">
    <source>
        <dbReference type="ARBA" id="ARBA00022630"/>
    </source>
</evidence>
<dbReference type="NCBIfam" id="TIGR03862">
    <property type="entry name" value="flavo_PP4765"/>
    <property type="match status" value="1"/>
</dbReference>
<evidence type="ECO:0000259" key="4">
    <source>
        <dbReference type="Pfam" id="PF03486"/>
    </source>
</evidence>
<dbReference type="PRINTS" id="PR00419">
    <property type="entry name" value="ADXRDTASE"/>
</dbReference>
<comment type="cofactor">
    <cofactor evidence="1">
        <name>FAD</name>
        <dbReference type="ChEBI" id="CHEBI:57692"/>
    </cofactor>
</comment>
<dbReference type="InterPro" id="IPR023166">
    <property type="entry name" value="BaiN-like_dom_sf"/>
</dbReference>
<dbReference type="InterPro" id="IPR004792">
    <property type="entry name" value="BaiN-like"/>
</dbReference>
<sequence length="417" mass="43940">MPVPHPFTEASPRAAVIGGGPAGLMAAETLAQAGIAVDVFERMPTPGRKLLMAGRGGLNLTHAEPASAFLDRFSAGRENLAPFIADFGADAIRAWAAGLGIDTFIGSSGKVFPIGMKAAPLLRAWLQRLRAAGVRLHPRHRWTGWGEDGSLHFDTPTGPTRYRADATILALGGGSWARLGSDGRWTEALSLAGIDIAPLAPSNCGFELAWSAHFRERFAGEPLKTVALRFTDTAGHMHHRQGECLVTAAGLQGPLIYALSAALRNALADGPVGITLDLLPDHSEAQLRQALAAPRGRRSLSNHLQRSVGLKGVKAGLLREVLTAESLDNPTRIAATLKALPLQVLKPRPIDEAISTAGGVRFAGLDEALMLTEHPGIFCAGEMLDWDAPTGGYLLTACLATGRAAGAGALRWLESND</sequence>